<evidence type="ECO:0000259" key="15">
    <source>
        <dbReference type="Pfam" id="PF00122"/>
    </source>
</evidence>
<feature type="domain" description="P-type ATPase A" evidence="15">
    <location>
        <begin position="441"/>
        <end position="548"/>
    </location>
</feature>
<dbReference type="SUPFAM" id="SSF81665">
    <property type="entry name" value="Calcium ATPase, transmembrane domain M"/>
    <property type="match status" value="2"/>
</dbReference>
<feature type="transmembrane region" description="Helical" evidence="13">
    <location>
        <begin position="1338"/>
        <end position="1356"/>
    </location>
</feature>
<keyword evidence="4 13" id="KW-0812">Transmembrane</keyword>
<dbReference type="InterPro" id="IPR047819">
    <property type="entry name" value="P5A-ATPase_N"/>
</dbReference>
<feature type="transmembrane region" description="Helical" evidence="13">
    <location>
        <begin position="184"/>
        <end position="206"/>
    </location>
</feature>
<sequence>VVHGYRKSRWRTFLVYIFTVLTCGIPALIFHWYPRWYLYATSERCCFQLAEQVIVVETYQKKCKSYYIHKILIKVIADASNNICCTNESTRSVKYYDHTRQVSSGSNSVFCLMNVQSYRYFRHKKQTLVWETTRAAWVRLAGLDSGATCSQLHAMATRAPSADRRLRMLNIYGLNEIKVPVQSIMTLIILEVFNPFYVFQLFTIAVWLAEPYYYYCVAVVLMSTFGVATSVIQTHKNQKTLRATVEAHDTVQLWGERSVDSRSLSPGDVLVLPPNGCILHCDAVLLTGSAILNESMLTDVQSYRYFRHKKQTLVWETTRAAWVRLAGLDSGATCSQLHAMATRAPSADRRLRMLNIYGLNEIKVPVQSITTLIILEVFNPFYVFQLFTIAVWLAEPYYYYCVAVVLMSTFGVATSVIQTHKNQKTLRATVEAHDTVQLWGERSVDSRSLSPGDVLVLPPNGCILHCDAVLLTGSAILNESMLTGESVPVTKTALQRIDRPFDHKEHASSIIFCGTKVIQTRYYNNEPVRALVLRTGYNTSKGQLVRSILYPVPADFKFDRDSYKFIFILACISILGLCYTVALKASRSITVSDVVLKALDIITIVVPPALPAAMTVGRLYAVSRLRRARIACLNTRAVNVSGSLDCMCFDKGTHCLEARIACLNTRAVNVSGSLDCMCFDKGTHCLEARIACLNTRAVNVSGSLDCMCFDKTGTLTEDGLDMWGVVAVSAASEPPRLGRPQRDPRHLNDLHDLKIGMATCHSLTLLNGELAGDPLDLKMFESTGWTLEEPDVPELSNYEILTPTIVRPKKTANINVDDIHMPLEVGIVQQYQFVSSLQRSAVVVRLLGEDVLRVYCKGAPETLRTLCRPDTVPDNLNEILSSYAEKGYRVIAMSTKIMEVNFKQLQKMTRDEIECDLEFLGLVIMENRLKAATTGIIRELKEANIHVVMITGDNVHTAVSVAKECGVLQSGERVVYLVPHSDTRGTTLYCESTLHGVPVGRKTSLEQVCSWRSEDSGRGSWRGSGSTGDSAPDVEAPIVMPNYKIVMTGDAWKILRERYSSLVPRVVSRGAVFARMTADQKQQLIVEYQALGYYVGMCGDGANDCGALRAAHTGISLSELESSVAAPFTSSQPDVTCVTHVLREGRAALSTSFGVFKFMIAYSLTEFLSVAFLYYFDSNLTDFQYLFIDVALIVNFAFFFGMTEAHTGRLCKIPPLTSLLGFAPLVSLIGQMTLIAVIQYLSYLAITQFPWYVRHTYEGDNANECWENYAIFTVSMFQYIILAIVFSHGAPYRRSVITNRHLMISVIIMTVVCAYLTLSPAKWLSEFFQLKMPKDNLMGYIVLALASFNFVFALFFERVIVQFFMETKEVIPKCLKEKKIMKTPHLMIKRQLTDIDYLDCDSIVQTETSS</sequence>
<comment type="catalytic activity">
    <reaction evidence="12 13">
        <text>ATP + H2O = ADP + phosphate + H(+)</text>
        <dbReference type="Rhea" id="RHEA:13065"/>
        <dbReference type="ChEBI" id="CHEBI:15377"/>
        <dbReference type="ChEBI" id="CHEBI:15378"/>
        <dbReference type="ChEBI" id="CHEBI:30616"/>
        <dbReference type="ChEBI" id="CHEBI:43474"/>
        <dbReference type="ChEBI" id="CHEBI:456216"/>
    </reaction>
</comment>
<evidence type="ECO:0000256" key="1">
    <source>
        <dbReference type="ARBA" id="ARBA00004141"/>
    </source>
</evidence>
<dbReference type="PANTHER" id="PTHR45630:SF8">
    <property type="entry name" value="CATION-TRANSPORTING ATPASE"/>
    <property type="match status" value="1"/>
</dbReference>
<reference evidence="17 18" key="1">
    <citation type="journal article" date="2015" name="Nat. Commun.">
        <title>Outbred genome sequencing and CRISPR/Cas9 gene editing in butterflies.</title>
        <authorList>
            <person name="Li X."/>
            <person name="Fan D."/>
            <person name="Zhang W."/>
            <person name="Liu G."/>
            <person name="Zhang L."/>
            <person name="Zhao L."/>
            <person name="Fang X."/>
            <person name="Chen L."/>
            <person name="Dong Y."/>
            <person name="Chen Y."/>
            <person name="Ding Y."/>
            <person name="Zhao R."/>
            <person name="Feng M."/>
            <person name="Zhu Y."/>
            <person name="Feng Y."/>
            <person name="Jiang X."/>
            <person name="Zhu D."/>
            <person name="Xiang H."/>
            <person name="Feng X."/>
            <person name="Li S."/>
            <person name="Wang J."/>
            <person name="Zhang G."/>
            <person name="Kronforst M.R."/>
            <person name="Wang W."/>
        </authorList>
    </citation>
    <scope>NUCLEOTIDE SEQUENCE [LARGE SCALE GENOMIC DNA]</scope>
    <source>
        <strain evidence="17">Ya'a_city_454_Pm</strain>
        <tissue evidence="17">Whole body</tissue>
    </source>
</reference>
<evidence type="ECO:0000313" key="17">
    <source>
        <dbReference type="EMBL" id="KPJ10848.1"/>
    </source>
</evidence>
<dbReference type="GO" id="GO:0015203">
    <property type="term" value="F:polyamine transmembrane transporter activity"/>
    <property type="evidence" value="ECO:0007669"/>
    <property type="project" value="TreeGrafter"/>
</dbReference>
<protein>
    <recommendedName>
        <fullName evidence="13">Cation-transporting ATPase</fullName>
        <ecNumber evidence="13">7.2.2.-</ecNumber>
    </recommendedName>
</protein>
<dbReference type="InterPro" id="IPR044492">
    <property type="entry name" value="P_typ_ATPase_HD_dom"/>
</dbReference>
<dbReference type="GO" id="GO:0140358">
    <property type="term" value="F:P-type transmembrane transporter activity"/>
    <property type="evidence" value="ECO:0007669"/>
    <property type="project" value="InterPro"/>
</dbReference>
<evidence type="ECO:0000313" key="18">
    <source>
        <dbReference type="Proteomes" id="UP000053240"/>
    </source>
</evidence>
<keyword evidence="18" id="KW-1185">Reference proteome</keyword>
<evidence type="ECO:0000256" key="9">
    <source>
        <dbReference type="ARBA" id="ARBA00022967"/>
    </source>
</evidence>
<keyword evidence="11 13" id="KW-0472">Membrane</keyword>
<comment type="subcellular location">
    <subcellularLocation>
        <location evidence="1 13">Membrane</location>
        <topology evidence="1 13">Multi-pass membrane protein</topology>
    </subcellularLocation>
</comment>
<feature type="region of interest" description="Disordered" evidence="14">
    <location>
        <begin position="1014"/>
        <end position="1033"/>
    </location>
</feature>
<dbReference type="Proteomes" id="UP000053240">
    <property type="component" value="Unassembled WGS sequence"/>
</dbReference>
<dbReference type="Gene3D" id="3.40.50.1000">
    <property type="entry name" value="HAD superfamily/HAD-like"/>
    <property type="match status" value="1"/>
</dbReference>
<dbReference type="InterPro" id="IPR018303">
    <property type="entry name" value="ATPase_P-typ_P_site"/>
</dbReference>
<evidence type="ECO:0000256" key="6">
    <source>
        <dbReference type="ARBA" id="ARBA00022741"/>
    </source>
</evidence>
<name>A0A0N1PHD5_PAPMA</name>
<evidence type="ECO:0000256" key="2">
    <source>
        <dbReference type="ARBA" id="ARBA00006000"/>
    </source>
</evidence>
<feature type="transmembrane region" description="Helical" evidence="13">
    <location>
        <begin position="212"/>
        <end position="232"/>
    </location>
</feature>
<dbReference type="InterPro" id="IPR036412">
    <property type="entry name" value="HAD-like_sf"/>
</dbReference>
<dbReference type="Gene3D" id="2.70.150.10">
    <property type="entry name" value="Calcium-transporting ATPase, cytoplasmic transduction domain A"/>
    <property type="match status" value="2"/>
</dbReference>
<feature type="transmembrane region" description="Helical" evidence="13">
    <location>
        <begin position="602"/>
        <end position="621"/>
    </location>
</feature>
<dbReference type="InterPro" id="IPR006544">
    <property type="entry name" value="P-type_TPase_V"/>
</dbReference>
<dbReference type="Pfam" id="PF00122">
    <property type="entry name" value="E1-E2_ATPase"/>
    <property type="match status" value="1"/>
</dbReference>
<feature type="transmembrane region" description="Helical" evidence="13">
    <location>
        <begin position="1222"/>
        <end position="1249"/>
    </location>
</feature>
<dbReference type="InterPro" id="IPR008250">
    <property type="entry name" value="ATPase_P-typ_transduc_dom_A_sf"/>
</dbReference>
<feature type="transmembrane region" description="Helical" evidence="13">
    <location>
        <begin position="1302"/>
        <end position="1318"/>
    </location>
</feature>
<evidence type="ECO:0000256" key="3">
    <source>
        <dbReference type="ARBA" id="ARBA00022553"/>
    </source>
</evidence>
<dbReference type="InterPro" id="IPR023299">
    <property type="entry name" value="ATPase_P-typ_cyto_dom_N"/>
</dbReference>
<dbReference type="FunFam" id="3.40.50.1000:FF:000068">
    <property type="entry name" value="Cation-transporting ATPase"/>
    <property type="match status" value="1"/>
</dbReference>
<dbReference type="GO" id="GO:0016887">
    <property type="term" value="F:ATP hydrolysis activity"/>
    <property type="evidence" value="ECO:0007669"/>
    <property type="project" value="InterPro"/>
</dbReference>
<dbReference type="SFLD" id="SFLDS00003">
    <property type="entry name" value="Haloacid_Dehalogenase"/>
    <property type="match status" value="1"/>
</dbReference>
<dbReference type="PANTHER" id="PTHR45630">
    <property type="entry name" value="CATION-TRANSPORTING ATPASE-RELATED"/>
    <property type="match status" value="1"/>
</dbReference>
<dbReference type="InterPro" id="IPR023214">
    <property type="entry name" value="HAD_sf"/>
</dbReference>
<dbReference type="GO" id="GO:0046872">
    <property type="term" value="F:metal ion binding"/>
    <property type="evidence" value="ECO:0007669"/>
    <property type="project" value="UniProtKB-UniRule"/>
</dbReference>
<dbReference type="Pfam" id="PF12409">
    <property type="entry name" value="P5-ATPase"/>
    <property type="match status" value="1"/>
</dbReference>
<accession>A0A0N1PHD5</accession>
<keyword evidence="8 13" id="KW-0460">Magnesium</keyword>
<dbReference type="FunFam" id="1.20.1110.10:FF:000023">
    <property type="entry name" value="Cation-transporting ATPase"/>
    <property type="match status" value="1"/>
</dbReference>
<dbReference type="SUPFAM" id="SSF81660">
    <property type="entry name" value="Metal cation-transporting ATPase, ATP-binding domain N"/>
    <property type="match status" value="1"/>
</dbReference>
<evidence type="ECO:0000256" key="11">
    <source>
        <dbReference type="ARBA" id="ARBA00023136"/>
    </source>
</evidence>
<dbReference type="InterPro" id="IPR059000">
    <property type="entry name" value="ATPase_P-type_domA"/>
</dbReference>
<feature type="domain" description="P5B-type ATPase N-terminal" evidence="16">
    <location>
        <begin position="2"/>
        <end position="130"/>
    </location>
</feature>
<dbReference type="STRING" id="76193.A0A0N1PHD5"/>
<evidence type="ECO:0000256" key="5">
    <source>
        <dbReference type="ARBA" id="ARBA00022723"/>
    </source>
</evidence>
<dbReference type="PRINTS" id="PR00119">
    <property type="entry name" value="CATATPASE"/>
</dbReference>
<dbReference type="GO" id="GO:0006874">
    <property type="term" value="P:intracellular calcium ion homeostasis"/>
    <property type="evidence" value="ECO:0007669"/>
    <property type="project" value="TreeGrafter"/>
</dbReference>
<dbReference type="SUPFAM" id="SSF56784">
    <property type="entry name" value="HAD-like"/>
    <property type="match status" value="1"/>
</dbReference>
<dbReference type="GO" id="GO:0019829">
    <property type="term" value="F:ATPase-coupled monoatomic cation transmembrane transporter activity"/>
    <property type="evidence" value="ECO:0007669"/>
    <property type="project" value="UniProtKB-UniRule"/>
</dbReference>
<dbReference type="InterPro" id="IPR001757">
    <property type="entry name" value="P_typ_ATPase"/>
</dbReference>
<feature type="transmembrane region" description="Helical" evidence="13">
    <location>
        <begin position="397"/>
        <end position="417"/>
    </location>
</feature>
<proteinExistence type="inferred from homology"/>
<feature type="transmembrane region" description="Helical" evidence="13">
    <location>
        <begin position="1155"/>
        <end position="1176"/>
    </location>
</feature>
<keyword evidence="3" id="KW-0597">Phosphoprotein</keyword>
<feature type="transmembrane region" description="Helical" evidence="13">
    <location>
        <begin position="1269"/>
        <end position="1290"/>
    </location>
</feature>
<feature type="transmembrane region" description="Helical" evidence="13">
    <location>
        <begin position="369"/>
        <end position="391"/>
    </location>
</feature>
<keyword evidence="7 13" id="KW-0067">ATP-binding</keyword>
<feature type="transmembrane region" description="Helical" evidence="13">
    <location>
        <begin position="565"/>
        <end position="582"/>
    </location>
</feature>
<dbReference type="InterPro" id="IPR023298">
    <property type="entry name" value="ATPase_P-typ_TM_dom_sf"/>
</dbReference>
<dbReference type="EC" id="7.2.2.-" evidence="13"/>
<dbReference type="SFLD" id="SFLDF00027">
    <property type="entry name" value="p-type_atpase"/>
    <property type="match status" value="1"/>
</dbReference>
<dbReference type="Pfam" id="PF13246">
    <property type="entry name" value="Cation_ATPase"/>
    <property type="match status" value="1"/>
</dbReference>
<keyword evidence="5 13" id="KW-0479">Metal-binding</keyword>
<dbReference type="InParanoid" id="A0A0N1PHD5"/>
<evidence type="ECO:0000256" key="14">
    <source>
        <dbReference type="SAM" id="MobiDB-lite"/>
    </source>
</evidence>
<organism evidence="17 18">
    <name type="scientific">Papilio machaon</name>
    <name type="common">Old World swallowtail butterfly</name>
    <dbReference type="NCBI Taxonomy" id="76193"/>
    <lineage>
        <taxon>Eukaryota</taxon>
        <taxon>Metazoa</taxon>
        <taxon>Ecdysozoa</taxon>
        <taxon>Arthropoda</taxon>
        <taxon>Hexapoda</taxon>
        <taxon>Insecta</taxon>
        <taxon>Pterygota</taxon>
        <taxon>Neoptera</taxon>
        <taxon>Endopterygota</taxon>
        <taxon>Lepidoptera</taxon>
        <taxon>Glossata</taxon>
        <taxon>Ditrysia</taxon>
        <taxon>Papilionoidea</taxon>
        <taxon>Papilionidae</taxon>
        <taxon>Papilioninae</taxon>
        <taxon>Papilio</taxon>
    </lineage>
</organism>
<dbReference type="SFLD" id="SFLDG00002">
    <property type="entry name" value="C1.7:_P-type_atpase_like"/>
    <property type="match status" value="1"/>
</dbReference>
<evidence type="ECO:0000256" key="4">
    <source>
        <dbReference type="ARBA" id="ARBA00022692"/>
    </source>
</evidence>
<feature type="transmembrane region" description="Helical" evidence="13">
    <location>
        <begin position="1182"/>
        <end position="1201"/>
    </location>
</feature>
<dbReference type="PROSITE" id="PS00154">
    <property type="entry name" value="ATPASE_E1_E2"/>
    <property type="match status" value="1"/>
</dbReference>
<comment type="similarity">
    <text evidence="2 13">Belongs to the cation transport ATPase (P-type) (TC 3.A.3) family. Type V subfamily.</text>
</comment>
<dbReference type="EMBL" id="KQ460891">
    <property type="protein sequence ID" value="KPJ10848.1"/>
    <property type="molecule type" value="Genomic_DNA"/>
</dbReference>
<dbReference type="FunCoup" id="A0A0N1PHD5">
    <property type="interactions" value="67"/>
</dbReference>
<evidence type="ECO:0000256" key="10">
    <source>
        <dbReference type="ARBA" id="ARBA00022989"/>
    </source>
</evidence>
<keyword evidence="10 13" id="KW-1133">Transmembrane helix</keyword>
<feature type="transmembrane region" description="Helical" evidence="13">
    <location>
        <begin position="13"/>
        <end position="33"/>
    </location>
</feature>
<evidence type="ECO:0000256" key="13">
    <source>
        <dbReference type="RuleBase" id="RU362082"/>
    </source>
</evidence>
<evidence type="ECO:0000259" key="16">
    <source>
        <dbReference type="Pfam" id="PF12409"/>
    </source>
</evidence>
<gene>
    <name evidence="17" type="ORF">RR48_02980</name>
</gene>
<dbReference type="GO" id="GO:0005524">
    <property type="term" value="F:ATP binding"/>
    <property type="evidence" value="ECO:0007669"/>
    <property type="project" value="UniProtKB-UniRule"/>
</dbReference>
<dbReference type="GO" id="GO:0016020">
    <property type="term" value="C:membrane"/>
    <property type="evidence" value="ECO:0007669"/>
    <property type="project" value="UniProtKB-SubCell"/>
</dbReference>
<evidence type="ECO:0000256" key="8">
    <source>
        <dbReference type="ARBA" id="ARBA00022842"/>
    </source>
</evidence>
<dbReference type="SUPFAM" id="SSF81653">
    <property type="entry name" value="Calcium ATPase, transduction domain A"/>
    <property type="match status" value="1"/>
</dbReference>
<keyword evidence="9 13" id="KW-1278">Translocase</keyword>
<evidence type="ECO:0000256" key="7">
    <source>
        <dbReference type="ARBA" id="ARBA00022840"/>
    </source>
</evidence>
<evidence type="ECO:0000256" key="12">
    <source>
        <dbReference type="ARBA" id="ARBA00049360"/>
    </source>
</evidence>
<dbReference type="Gene3D" id="3.40.1110.10">
    <property type="entry name" value="Calcium-transporting ATPase, cytoplasmic domain N"/>
    <property type="match status" value="1"/>
</dbReference>
<feature type="non-terminal residue" evidence="17">
    <location>
        <position position="1"/>
    </location>
</feature>
<keyword evidence="6 13" id="KW-0547">Nucleotide-binding</keyword>
<dbReference type="NCBIfam" id="TIGR01494">
    <property type="entry name" value="ATPase_P-type"/>
    <property type="match status" value="1"/>
</dbReference>